<dbReference type="AlphaFoldDB" id="A0A0H4VUI5"/>
<dbReference type="NCBIfam" id="TIGR04183">
    <property type="entry name" value="Por_Secre_tail"/>
    <property type="match status" value="1"/>
</dbReference>
<dbReference type="InterPro" id="IPR026444">
    <property type="entry name" value="Secre_tail"/>
</dbReference>
<gene>
    <name evidence="2" type="ORF">TH63_04970</name>
</gene>
<dbReference type="Proteomes" id="UP000036458">
    <property type="component" value="Chromosome"/>
</dbReference>
<keyword evidence="3" id="KW-1185">Reference proteome</keyword>
<name>A0A0H4VUI5_9BACT</name>
<accession>A0A0H4VUI5</accession>
<dbReference type="STRING" id="1379910.TH63_04970"/>
<proteinExistence type="predicted"/>
<protein>
    <recommendedName>
        <fullName evidence="1">Secretion system C-terminal sorting domain-containing protein</fullName>
    </recommendedName>
</protein>
<evidence type="ECO:0000313" key="2">
    <source>
        <dbReference type="EMBL" id="AKQ47499.1"/>
    </source>
</evidence>
<dbReference type="PATRIC" id="fig|1379910.4.peg.1078"/>
<organism evidence="2 3">
    <name type="scientific">Rufibacter radiotolerans</name>
    <dbReference type="NCBI Taxonomy" id="1379910"/>
    <lineage>
        <taxon>Bacteria</taxon>
        <taxon>Pseudomonadati</taxon>
        <taxon>Bacteroidota</taxon>
        <taxon>Cytophagia</taxon>
        <taxon>Cytophagales</taxon>
        <taxon>Hymenobacteraceae</taxon>
        <taxon>Rufibacter</taxon>
    </lineage>
</organism>
<dbReference type="KEGG" id="ruf:TH63_04970"/>
<dbReference type="EMBL" id="CP010777">
    <property type="protein sequence ID" value="AKQ47499.1"/>
    <property type="molecule type" value="Genomic_DNA"/>
</dbReference>
<sequence>MKSEVKSLKTESIKSEERAVAYPVPFYDKATIEFTVEQSGKYVINLYDMNGELVREVKSGTAKAGEKNIVELDGKDLADGMYVARILSSTGKKSIKLLKRR</sequence>
<dbReference type="Gene3D" id="2.60.40.4070">
    <property type="match status" value="1"/>
</dbReference>
<feature type="domain" description="Secretion system C-terminal sorting" evidence="1">
    <location>
        <begin position="22"/>
        <end position="96"/>
    </location>
</feature>
<reference evidence="2 3" key="1">
    <citation type="submission" date="2015-01" db="EMBL/GenBank/DDBJ databases">
        <title>Rufibacter sp./DG31D/ whole genome sequencing.</title>
        <authorList>
            <person name="Kim M.K."/>
            <person name="Srinivasan S."/>
            <person name="Lee J.-J."/>
        </authorList>
    </citation>
    <scope>NUCLEOTIDE SEQUENCE [LARGE SCALE GENOMIC DNA]</scope>
    <source>
        <strain evidence="2 3">DG31D</strain>
    </source>
</reference>
<evidence type="ECO:0000313" key="3">
    <source>
        <dbReference type="Proteomes" id="UP000036458"/>
    </source>
</evidence>
<dbReference type="Pfam" id="PF18962">
    <property type="entry name" value="Por_Secre_tail"/>
    <property type="match status" value="1"/>
</dbReference>
<evidence type="ECO:0000259" key="1">
    <source>
        <dbReference type="Pfam" id="PF18962"/>
    </source>
</evidence>